<keyword evidence="1" id="KW-0732">Signal</keyword>
<dbReference type="RefSeq" id="WP_172463313.1">
    <property type="nucleotide sequence ID" value="NZ_UGTH01000001.1"/>
</dbReference>
<evidence type="ECO:0000256" key="1">
    <source>
        <dbReference type="SAM" id="SignalP"/>
    </source>
</evidence>
<proteinExistence type="predicted"/>
<organism evidence="2 3">
    <name type="scientific">Peptoniphilus indolicus</name>
    <dbReference type="NCBI Taxonomy" id="33030"/>
    <lineage>
        <taxon>Bacteria</taxon>
        <taxon>Bacillati</taxon>
        <taxon>Bacillota</taxon>
        <taxon>Tissierellia</taxon>
        <taxon>Tissierellales</taxon>
        <taxon>Peptoniphilaceae</taxon>
        <taxon>Peptoniphilus</taxon>
    </lineage>
</organism>
<evidence type="ECO:0000313" key="3">
    <source>
        <dbReference type="Proteomes" id="UP000254777"/>
    </source>
</evidence>
<evidence type="ECO:0000313" key="2">
    <source>
        <dbReference type="EMBL" id="SUB74891.1"/>
    </source>
</evidence>
<feature type="chain" id="PRO_5016762998" evidence="1">
    <location>
        <begin position="26"/>
        <end position="51"/>
    </location>
</feature>
<protein>
    <submittedName>
        <fullName evidence="2">Uncharacterized protein</fullName>
    </submittedName>
</protein>
<name>A0A379DBE7_9FIRM</name>
<dbReference type="Proteomes" id="UP000254777">
    <property type="component" value="Unassembled WGS sequence"/>
</dbReference>
<accession>A0A379DBE7</accession>
<feature type="signal peptide" evidence="1">
    <location>
        <begin position="1"/>
        <end position="25"/>
    </location>
</feature>
<dbReference type="AlphaFoldDB" id="A0A379DBE7"/>
<sequence>MKNKKFIITFLVMFFISMFSRTAFAQEMNSVIENETFKDMVASGELVYRRH</sequence>
<gene>
    <name evidence="2" type="ORF">NCTC11088_00653</name>
</gene>
<reference evidence="2 3" key="1">
    <citation type="submission" date="2018-06" db="EMBL/GenBank/DDBJ databases">
        <authorList>
            <consortium name="Pathogen Informatics"/>
            <person name="Doyle S."/>
        </authorList>
    </citation>
    <scope>NUCLEOTIDE SEQUENCE [LARGE SCALE GENOMIC DNA]</scope>
    <source>
        <strain evidence="2 3">NCTC11088</strain>
    </source>
</reference>
<dbReference type="EMBL" id="UGTH01000001">
    <property type="protein sequence ID" value="SUB74891.1"/>
    <property type="molecule type" value="Genomic_DNA"/>
</dbReference>